<dbReference type="InterPro" id="IPR021330">
    <property type="entry name" value="DUF2939"/>
</dbReference>
<gene>
    <name evidence="1" type="ORF">HUO12_14365</name>
</gene>
<keyword evidence="2" id="KW-1185">Reference proteome</keyword>
<reference evidence="1 2" key="1">
    <citation type="submission" date="2020-06" db="EMBL/GenBank/DDBJ databases">
        <title>Altererythrobacter lutimaris sp. nov., a marine bacterium isolated from a tidal flat.</title>
        <authorList>
            <person name="Kim D."/>
            <person name="Yoo Y."/>
            <person name="Kim J.-J."/>
        </authorList>
    </citation>
    <scope>NUCLEOTIDE SEQUENCE [LARGE SCALE GENOMIC DNA]</scope>
    <source>
        <strain evidence="1 2">JGD-16</strain>
    </source>
</reference>
<evidence type="ECO:0000313" key="1">
    <source>
        <dbReference type="EMBL" id="NVE96086.1"/>
    </source>
</evidence>
<accession>A0A850HFP6</accession>
<dbReference type="RefSeq" id="WP_176274502.1">
    <property type="nucleotide sequence ID" value="NZ_JABWTA010000030.1"/>
</dbReference>
<dbReference type="EMBL" id="JABWTA010000030">
    <property type="protein sequence ID" value="NVE96086.1"/>
    <property type="molecule type" value="Genomic_DNA"/>
</dbReference>
<dbReference type="Proteomes" id="UP000546031">
    <property type="component" value="Unassembled WGS sequence"/>
</dbReference>
<organism evidence="1 2">
    <name type="scientific">Altererythrobacter lutimaris</name>
    <dbReference type="NCBI Taxonomy" id="2743979"/>
    <lineage>
        <taxon>Bacteria</taxon>
        <taxon>Pseudomonadati</taxon>
        <taxon>Pseudomonadota</taxon>
        <taxon>Alphaproteobacteria</taxon>
        <taxon>Sphingomonadales</taxon>
        <taxon>Erythrobacteraceae</taxon>
        <taxon>Altererythrobacter</taxon>
    </lineage>
</organism>
<dbReference type="AlphaFoldDB" id="A0A850HFP6"/>
<name>A0A850HFP6_9SPHN</name>
<sequence>MKKWMIGAAVLAAVLFGAWYFASPSYEMMQLKDAAEEGDPEELRDRIDFPAVRESMKAQMSAMMARKMAEEPSDGFAALGGAL</sequence>
<evidence type="ECO:0000313" key="2">
    <source>
        <dbReference type="Proteomes" id="UP000546031"/>
    </source>
</evidence>
<dbReference type="Pfam" id="PF11159">
    <property type="entry name" value="DUF2939"/>
    <property type="match status" value="1"/>
</dbReference>
<protein>
    <submittedName>
        <fullName evidence="1">DUF2939 domain-containing protein</fullName>
    </submittedName>
</protein>
<feature type="non-terminal residue" evidence="1">
    <location>
        <position position="83"/>
    </location>
</feature>
<comment type="caution">
    <text evidence="1">The sequence shown here is derived from an EMBL/GenBank/DDBJ whole genome shotgun (WGS) entry which is preliminary data.</text>
</comment>
<proteinExistence type="predicted"/>